<feature type="binding site" evidence="3">
    <location>
        <position position="161"/>
    </location>
    <ligand>
        <name>ATP</name>
        <dbReference type="ChEBI" id="CHEBI:30616"/>
    </ligand>
</feature>
<name>A0ABV9N0Y3_9ENTE</name>
<dbReference type="Pfam" id="PF05636">
    <property type="entry name" value="HIGH_NTase1"/>
    <property type="match status" value="1"/>
</dbReference>
<keyword evidence="2 3" id="KW-0819">tRNA processing</keyword>
<comment type="catalytic activity">
    <reaction evidence="3">
        <text>cytidine(34) in elongator tRNA(Met) + acetate + ATP = N(4)-acetylcytidine(34) in elongator tRNA(Met) + AMP + diphosphate</text>
        <dbReference type="Rhea" id="RHEA:58144"/>
        <dbReference type="Rhea" id="RHEA-COMP:10693"/>
        <dbReference type="Rhea" id="RHEA-COMP:10694"/>
        <dbReference type="ChEBI" id="CHEBI:30089"/>
        <dbReference type="ChEBI" id="CHEBI:30616"/>
        <dbReference type="ChEBI" id="CHEBI:33019"/>
        <dbReference type="ChEBI" id="CHEBI:74900"/>
        <dbReference type="ChEBI" id="CHEBI:82748"/>
        <dbReference type="ChEBI" id="CHEBI:456215"/>
    </reaction>
</comment>
<dbReference type="RefSeq" id="WP_204652722.1">
    <property type="nucleotide sequence ID" value="NZ_JAFBFD010000001.1"/>
</dbReference>
<dbReference type="InterPro" id="IPR014729">
    <property type="entry name" value="Rossmann-like_a/b/a_fold"/>
</dbReference>
<accession>A0ABV9N0Y3</accession>
<reference evidence="5" key="1">
    <citation type="journal article" date="2019" name="Int. J. Syst. Evol. Microbiol.">
        <title>The Global Catalogue of Microorganisms (GCM) 10K type strain sequencing project: providing services to taxonomists for standard genome sequencing and annotation.</title>
        <authorList>
            <consortium name="The Broad Institute Genomics Platform"/>
            <consortium name="The Broad Institute Genome Sequencing Center for Infectious Disease"/>
            <person name="Wu L."/>
            <person name="Ma J."/>
        </authorList>
    </citation>
    <scope>NUCLEOTIDE SEQUENCE [LARGE SCALE GENOMIC DNA]</scope>
    <source>
        <strain evidence="5">CGMCC 1.19032</strain>
    </source>
</reference>
<keyword evidence="1 3" id="KW-0436">Ligase</keyword>
<dbReference type="NCBIfam" id="NF010191">
    <property type="entry name" value="PRK13670.1"/>
    <property type="match status" value="1"/>
</dbReference>
<protein>
    <recommendedName>
        <fullName evidence="3">tRNA(Met) cytidine acetate ligase</fullName>
        <ecNumber evidence="3">6.3.4.-</ecNumber>
    </recommendedName>
</protein>
<feature type="binding site" evidence="3">
    <location>
        <position position="101"/>
    </location>
    <ligand>
        <name>ATP</name>
        <dbReference type="ChEBI" id="CHEBI:30616"/>
    </ligand>
</feature>
<gene>
    <name evidence="3" type="primary">tmcAL</name>
    <name evidence="4" type="ORF">ACFO5I_12010</name>
</gene>
<feature type="binding site" evidence="3">
    <location>
        <position position="186"/>
    </location>
    <ligand>
        <name>ATP</name>
        <dbReference type="ChEBI" id="CHEBI:30616"/>
    </ligand>
</feature>
<dbReference type="Proteomes" id="UP001595969">
    <property type="component" value="Unassembled WGS sequence"/>
</dbReference>
<evidence type="ECO:0000256" key="2">
    <source>
        <dbReference type="ARBA" id="ARBA00022694"/>
    </source>
</evidence>
<dbReference type="HAMAP" id="MF_01539">
    <property type="entry name" value="TmcAL"/>
    <property type="match status" value="1"/>
</dbReference>
<comment type="caution">
    <text evidence="3">Lacks conserved residue(s) required for the propagation of feature annotation.</text>
</comment>
<dbReference type="InterPro" id="IPR008513">
    <property type="entry name" value="tRNA(Met)_cyd_acetate_ligase"/>
</dbReference>
<evidence type="ECO:0000256" key="3">
    <source>
        <dbReference type="HAMAP-Rule" id="MF_01539"/>
    </source>
</evidence>
<dbReference type="SUPFAM" id="SSF52374">
    <property type="entry name" value="Nucleotidylyl transferase"/>
    <property type="match status" value="1"/>
</dbReference>
<comment type="function">
    <text evidence="3">Catalyzes the formation of N(4)-acetylcytidine (ac(4)C) at the wobble position of elongator tRNA(Met), using acetate and ATP as substrates. First activates an acetate ion to form acetyladenylate (Ac-AMP) and then transfers the acetyl group to tRNA to form ac(4)C34.</text>
</comment>
<organism evidence="4 5">
    <name type="scientific">Enterococcus lemanii</name>
    <dbReference type="NCBI Taxonomy" id="1159752"/>
    <lineage>
        <taxon>Bacteria</taxon>
        <taxon>Bacillati</taxon>
        <taxon>Bacillota</taxon>
        <taxon>Bacilli</taxon>
        <taxon>Lactobacillales</taxon>
        <taxon>Enterococcaceae</taxon>
        <taxon>Enterococcus</taxon>
    </lineage>
</organism>
<dbReference type="EC" id="6.3.4.-" evidence="3"/>
<sequence>MKACGLIVEYNPFHNGHLYHVQKARELSQAEIIVAIMSGNFLQRGEPAMIDKWQRVQAALANGVDLVVELPVEWAVQAADYFAYGGIQILSALGCQSVCFGTDATSSFNYNEFGEQYHAQKEKIDAMFKQTDSKNLSYSQKMAQILPVFFPQLGTGKFSPNHILGMSYAYQNAHLTKPMELIALPRKNSQYHSLEMVGDIASATAIRQGLRQGLDVSQVVPAATQKAIKDYTVDWSDYWTILRYKIISSSISELKEMYQMTEGLEYRLKKYILEATSWSHYLSLLQTKRYTKTRIQRLLCYVLLNIKTTEMTQAWQQKSIQLLGFTPAGKKYLKTIKKESSLPIISKVDAKIVENYPLMIRSNQIYQMGHSNIPEQIFGRFPIQ</sequence>
<dbReference type="EMBL" id="JBHSGS010000063">
    <property type="protein sequence ID" value="MFC4720448.1"/>
    <property type="molecule type" value="Genomic_DNA"/>
</dbReference>
<comment type="subcellular location">
    <subcellularLocation>
        <location evidence="3">Cytoplasm</location>
    </subcellularLocation>
</comment>
<evidence type="ECO:0000256" key="1">
    <source>
        <dbReference type="ARBA" id="ARBA00022598"/>
    </source>
</evidence>
<dbReference type="Gene3D" id="3.40.50.620">
    <property type="entry name" value="HUPs"/>
    <property type="match status" value="1"/>
</dbReference>
<dbReference type="PANTHER" id="PTHR37825">
    <property type="entry name" value="TRNA(MET) CYTIDINE ACETATE LIGASE"/>
    <property type="match status" value="1"/>
</dbReference>
<comment type="caution">
    <text evidence="4">The sequence shown here is derived from an EMBL/GenBank/DDBJ whole genome shotgun (WGS) entry which is preliminary data.</text>
</comment>
<keyword evidence="5" id="KW-1185">Reference proteome</keyword>
<comment type="similarity">
    <text evidence="3">Belongs to the TmcAL family.</text>
</comment>
<keyword evidence="3" id="KW-0963">Cytoplasm</keyword>
<keyword evidence="3" id="KW-0547">Nucleotide-binding</keyword>
<keyword evidence="3" id="KW-0067">ATP-binding</keyword>
<keyword evidence="3" id="KW-0694">RNA-binding</keyword>
<keyword evidence="3" id="KW-0820">tRNA-binding</keyword>
<evidence type="ECO:0000313" key="5">
    <source>
        <dbReference type="Proteomes" id="UP001595969"/>
    </source>
</evidence>
<feature type="binding site" evidence="3">
    <location>
        <begin position="7"/>
        <end position="20"/>
    </location>
    <ligand>
        <name>ATP</name>
        <dbReference type="ChEBI" id="CHEBI:30616"/>
    </ligand>
</feature>
<dbReference type="PANTHER" id="PTHR37825:SF1">
    <property type="entry name" value="TRNA(MET) CYTIDINE ACETATE LIGASE"/>
    <property type="match status" value="1"/>
</dbReference>
<proteinExistence type="inferred from homology"/>
<evidence type="ECO:0000313" key="4">
    <source>
        <dbReference type="EMBL" id="MFC4720448.1"/>
    </source>
</evidence>